<keyword evidence="1" id="KW-0812">Transmembrane</keyword>
<protein>
    <submittedName>
        <fullName evidence="2">Uncharacterized protein</fullName>
    </submittedName>
</protein>
<sequence>MKNMNKEISLLVGATWLIFGILLTLLEPKNIFFTLFLGVGIFFSAYALNKTQKKL</sequence>
<gene>
    <name evidence="2" type="ORF">ACFX5E_12625</name>
</gene>
<dbReference type="RefSeq" id="WP_379855513.1">
    <property type="nucleotide sequence ID" value="NZ_JBHZPZ010000015.1"/>
</dbReference>
<evidence type="ECO:0000256" key="1">
    <source>
        <dbReference type="SAM" id="Phobius"/>
    </source>
</evidence>
<feature type="transmembrane region" description="Helical" evidence="1">
    <location>
        <begin position="31"/>
        <end position="49"/>
    </location>
</feature>
<dbReference type="EMBL" id="JBHZPZ010000015">
    <property type="protein sequence ID" value="MFE3868908.1"/>
    <property type="molecule type" value="Genomic_DNA"/>
</dbReference>
<comment type="caution">
    <text evidence="2">The sequence shown here is derived from an EMBL/GenBank/DDBJ whole genome shotgun (WGS) entry which is preliminary data.</text>
</comment>
<keyword evidence="1" id="KW-0472">Membrane</keyword>
<dbReference type="Proteomes" id="UP001600109">
    <property type="component" value="Unassembled WGS sequence"/>
</dbReference>
<keyword evidence="3" id="KW-1185">Reference proteome</keyword>
<reference evidence="2 3" key="1">
    <citation type="submission" date="2024-06" db="EMBL/GenBank/DDBJ databases">
        <title>Flavobacterium spp. isolated from glacier.</title>
        <authorList>
            <person name="Han D."/>
        </authorList>
    </citation>
    <scope>NUCLEOTIDE SEQUENCE [LARGE SCALE GENOMIC DNA]</scope>
    <source>
        <strain evidence="2 3">LS2P90</strain>
    </source>
</reference>
<accession>A0ABW6HY16</accession>
<proteinExistence type="predicted"/>
<evidence type="ECO:0000313" key="3">
    <source>
        <dbReference type="Proteomes" id="UP001600109"/>
    </source>
</evidence>
<name>A0ABW6HY16_9FLAO</name>
<organism evidence="2 3">
    <name type="scientific">Flavobacterium xylosi</name>
    <dbReference type="NCBI Taxonomy" id="3230415"/>
    <lineage>
        <taxon>Bacteria</taxon>
        <taxon>Pseudomonadati</taxon>
        <taxon>Bacteroidota</taxon>
        <taxon>Flavobacteriia</taxon>
        <taxon>Flavobacteriales</taxon>
        <taxon>Flavobacteriaceae</taxon>
        <taxon>Flavobacterium</taxon>
    </lineage>
</organism>
<keyword evidence="1" id="KW-1133">Transmembrane helix</keyword>
<feature type="transmembrane region" description="Helical" evidence="1">
    <location>
        <begin position="7"/>
        <end position="25"/>
    </location>
</feature>
<evidence type="ECO:0000313" key="2">
    <source>
        <dbReference type="EMBL" id="MFE3868908.1"/>
    </source>
</evidence>